<protein>
    <submittedName>
        <fullName evidence="1">Uncharacterized protein</fullName>
    </submittedName>
</protein>
<dbReference type="EMBL" id="WQLW01000021">
    <property type="protein sequence ID" value="MVO11081.1"/>
    <property type="molecule type" value="Genomic_DNA"/>
</dbReference>
<keyword evidence="2" id="KW-1185">Reference proteome</keyword>
<organism evidence="1 2">
    <name type="scientific">Flavobacterium profundi</name>
    <dbReference type="NCBI Taxonomy" id="1774945"/>
    <lineage>
        <taxon>Bacteria</taxon>
        <taxon>Pseudomonadati</taxon>
        <taxon>Bacteroidota</taxon>
        <taxon>Flavobacteriia</taxon>
        <taxon>Flavobacteriales</taxon>
        <taxon>Flavobacteriaceae</taxon>
        <taxon>Flavobacterium</taxon>
    </lineage>
</organism>
<dbReference type="AlphaFoldDB" id="A0A6I4IW24"/>
<reference evidence="2" key="1">
    <citation type="submission" date="2019-05" db="EMBL/GenBank/DDBJ databases">
        <title>Flavobacterium profundi sp. nov., isolated from a deep-sea seamount.</title>
        <authorList>
            <person name="Zhang D.-C."/>
        </authorList>
    </citation>
    <scope>NUCLEOTIDE SEQUENCE [LARGE SCALE GENOMIC DNA]</scope>
    <source>
        <strain evidence="2">TP390</strain>
    </source>
</reference>
<comment type="caution">
    <text evidence="1">The sequence shown here is derived from an EMBL/GenBank/DDBJ whole genome shotgun (WGS) entry which is preliminary data.</text>
</comment>
<proteinExistence type="predicted"/>
<dbReference type="Proteomes" id="UP000431264">
    <property type="component" value="Unassembled WGS sequence"/>
</dbReference>
<sequence>MKKFIYIFIILLLANCKNPKVTENLVVQKTEKDSTNQSKQKYNKTEIIYKKQDTLIKTSEPFIINNIKCYWKLTFIVYEGNEYSEGILELKNKNKTLLNNSRNLSSNDSYYQHNFSNFHFESFTIDSKEDLNFDGFKDFKIFDKEPSGSAGMFYWAYIFNPKKKVFELNKELSGYELEVNKVEKTLSSYAKNGFGYNVNSIIHFDKIGKIKYTELIEREIIDTTNFVKTTYKKLINNKVVKTKTETTKFEGW</sequence>
<dbReference type="InterPro" id="IPR058087">
    <property type="entry name" value="XAC2610_dom"/>
</dbReference>
<dbReference type="RefSeq" id="WP_140999512.1">
    <property type="nucleotide sequence ID" value="NZ_VDCZ01000021.1"/>
</dbReference>
<dbReference type="OrthoDB" id="1358143at2"/>
<name>A0A6I4IW24_9FLAO</name>
<accession>A0A6I4IW24</accession>
<gene>
    <name evidence="1" type="ORF">GOQ30_18070</name>
</gene>
<evidence type="ECO:0000313" key="1">
    <source>
        <dbReference type="EMBL" id="MVO11081.1"/>
    </source>
</evidence>
<evidence type="ECO:0000313" key="2">
    <source>
        <dbReference type="Proteomes" id="UP000431264"/>
    </source>
</evidence>
<dbReference type="NCBIfam" id="NF047539">
    <property type="entry name" value="XAC2610_fam"/>
    <property type="match status" value="1"/>
</dbReference>